<name>C7R3Q9_JONDD</name>
<evidence type="ECO:0000256" key="1">
    <source>
        <dbReference type="SAM" id="Phobius"/>
    </source>
</evidence>
<proteinExistence type="predicted"/>
<dbReference type="EMBL" id="CP001706">
    <property type="protein sequence ID" value="ACV08766.1"/>
    <property type="molecule type" value="Genomic_DNA"/>
</dbReference>
<protein>
    <submittedName>
        <fullName evidence="2">Uncharacterized protein</fullName>
    </submittedName>
</protein>
<dbReference type="RefSeq" id="WP_015771394.1">
    <property type="nucleotide sequence ID" value="NC_013174.1"/>
</dbReference>
<dbReference type="STRING" id="471856.Jden_1110"/>
<organism evidence="2 3">
    <name type="scientific">Jonesia denitrificans (strain ATCC 14870 / DSM 20603 / BCRC 15368 / CIP 55.134 / JCM 11481 / NBRC 15587 / NCTC 10816 / Prevot 55134)</name>
    <name type="common">Listeria denitrificans</name>
    <dbReference type="NCBI Taxonomy" id="471856"/>
    <lineage>
        <taxon>Bacteria</taxon>
        <taxon>Bacillati</taxon>
        <taxon>Actinomycetota</taxon>
        <taxon>Actinomycetes</taxon>
        <taxon>Micrococcales</taxon>
        <taxon>Jonesiaceae</taxon>
        <taxon>Jonesia</taxon>
    </lineage>
</organism>
<sequence>MEPTDPTYNPYAHNGPSTPLSRVVTVLAVIFAALLAFWYAWQGWSMAQQDCQARANPDDDIVATLSLTWTPPFTQCVVTSPTRAV</sequence>
<reference evidence="2 3" key="1">
    <citation type="journal article" date="2009" name="Stand. Genomic Sci.">
        <title>Complete genome sequence of Jonesia denitrificans type strain (Prevot 55134).</title>
        <authorList>
            <person name="Pukall R."/>
            <person name="Gehrich-Schroter G."/>
            <person name="Lapidus A."/>
            <person name="Nolan M."/>
            <person name="Glavina Del Rio T."/>
            <person name="Lucas S."/>
            <person name="Chen F."/>
            <person name="Tice H."/>
            <person name="Pitluck S."/>
            <person name="Cheng J.F."/>
            <person name="Copeland A."/>
            <person name="Saunders E."/>
            <person name="Brettin T."/>
            <person name="Detter J.C."/>
            <person name="Bruce D."/>
            <person name="Goodwin L."/>
            <person name="Pati A."/>
            <person name="Ivanova N."/>
            <person name="Mavromatis K."/>
            <person name="Ovchinnikova G."/>
            <person name="Chen A."/>
            <person name="Palaniappan K."/>
            <person name="Land M."/>
            <person name="Hauser L."/>
            <person name="Chang Y.J."/>
            <person name="Jeffries C.D."/>
            <person name="Chain P."/>
            <person name="Goker M."/>
            <person name="Bristow J."/>
            <person name="Eisen J.A."/>
            <person name="Markowitz V."/>
            <person name="Hugenholtz P."/>
            <person name="Kyrpides N.C."/>
            <person name="Klenk H.P."/>
            <person name="Han C."/>
        </authorList>
    </citation>
    <scope>NUCLEOTIDE SEQUENCE [LARGE SCALE GENOMIC DNA]</scope>
    <source>
        <strain evidence="3">ATCC 14870 / DSM 20603 / BCRC 15368 / CIP 55.134 / JCM 11481 / NBRC 15587 / NCTC 10816 / Prevot 55134</strain>
    </source>
</reference>
<accession>C7R3Q9</accession>
<feature type="transmembrane region" description="Helical" evidence="1">
    <location>
        <begin position="20"/>
        <end position="41"/>
    </location>
</feature>
<dbReference type="OrthoDB" id="9926162at2"/>
<dbReference type="AlphaFoldDB" id="C7R3Q9"/>
<evidence type="ECO:0000313" key="3">
    <source>
        <dbReference type="Proteomes" id="UP000000628"/>
    </source>
</evidence>
<gene>
    <name evidence="2" type="ordered locus">Jden_1110</name>
</gene>
<dbReference type="HOGENOM" id="CLU_2508286_0_0_11"/>
<keyword evidence="1" id="KW-0472">Membrane</keyword>
<dbReference type="Proteomes" id="UP000000628">
    <property type="component" value="Chromosome"/>
</dbReference>
<evidence type="ECO:0000313" key="2">
    <source>
        <dbReference type="EMBL" id="ACV08766.1"/>
    </source>
</evidence>
<keyword evidence="1" id="KW-0812">Transmembrane</keyword>
<dbReference type="KEGG" id="jde:Jden_1110"/>
<keyword evidence="1" id="KW-1133">Transmembrane helix</keyword>
<keyword evidence="3" id="KW-1185">Reference proteome</keyword>